<name>A0A1D1W769_RAMVA</name>
<proteinExistence type="inferred from homology"/>
<dbReference type="PANTHER" id="PTHR22981">
    <property type="entry name" value="3-HYDROXYISOBUTYRATE DEHYDROGENASE-RELATED"/>
    <property type="match status" value="1"/>
</dbReference>
<dbReference type="InterPro" id="IPR002204">
    <property type="entry name" value="3-OH-isobutyrate_DH-rel_CS"/>
</dbReference>
<dbReference type="EC" id="1.1.1.31" evidence="3"/>
<dbReference type="InterPro" id="IPR036291">
    <property type="entry name" value="NAD(P)-bd_dom_sf"/>
</dbReference>
<dbReference type="OrthoDB" id="435038at2759"/>
<evidence type="ECO:0000313" key="9">
    <source>
        <dbReference type="EMBL" id="GAV09242.1"/>
    </source>
</evidence>
<dbReference type="GO" id="GO:0006574">
    <property type="term" value="P:L-valine catabolic process"/>
    <property type="evidence" value="ECO:0007669"/>
    <property type="project" value="TreeGrafter"/>
</dbReference>
<reference evidence="9 10" key="1">
    <citation type="journal article" date="2016" name="Nat. Commun.">
        <title>Extremotolerant tardigrade genome and improved radiotolerance of human cultured cells by tardigrade-unique protein.</title>
        <authorList>
            <person name="Hashimoto T."/>
            <person name="Horikawa D.D."/>
            <person name="Saito Y."/>
            <person name="Kuwahara H."/>
            <person name="Kozuka-Hata H."/>
            <person name="Shin-I T."/>
            <person name="Minakuchi Y."/>
            <person name="Ohishi K."/>
            <person name="Motoyama A."/>
            <person name="Aizu T."/>
            <person name="Enomoto A."/>
            <person name="Kondo K."/>
            <person name="Tanaka S."/>
            <person name="Hara Y."/>
            <person name="Koshikawa S."/>
            <person name="Sagara H."/>
            <person name="Miura T."/>
            <person name="Yokobori S."/>
            <person name="Miyagawa K."/>
            <person name="Suzuki Y."/>
            <person name="Kubo T."/>
            <person name="Oyama M."/>
            <person name="Kohara Y."/>
            <person name="Fujiyama A."/>
            <person name="Arakawa K."/>
            <person name="Katayama T."/>
            <person name="Toyoda A."/>
            <person name="Kunieda T."/>
        </authorList>
    </citation>
    <scope>NUCLEOTIDE SEQUENCE [LARGE SCALE GENOMIC DNA]</scope>
    <source>
        <strain evidence="9 10">YOKOZUNA-1</strain>
    </source>
</reference>
<evidence type="ECO:0000256" key="7">
    <source>
        <dbReference type="ARBA" id="ARBA00049197"/>
    </source>
</evidence>
<dbReference type="GO" id="GO:0008442">
    <property type="term" value="F:3-hydroxyisobutyrate dehydrogenase activity"/>
    <property type="evidence" value="ECO:0007669"/>
    <property type="project" value="UniProtKB-EC"/>
</dbReference>
<dbReference type="InterPro" id="IPR006115">
    <property type="entry name" value="6PGDH_NADP-bd"/>
</dbReference>
<dbReference type="PANTHER" id="PTHR22981:SF7">
    <property type="entry name" value="3-HYDROXYISOBUTYRATE DEHYDROGENASE, MITOCHONDRIAL"/>
    <property type="match status" value="1"/>
</dbReference>
<organism evidence="9 10">
    <name type="scientific">Ramazzottius varieornatus</name>
    <name type="common">Water bear</name>
    <name type="synonym">Tardigrade</name>
    <dbReference type="NCBI Taxonomy" id="947166"/>
    <lineage>
        <taxon>Eukaryota</taxon>
        <taxon>Metazoa</taxon>
        <taxon>Ecdysozoa</taxon>
        <taxon>Tardigrada</taxon>
        <taxon>Eutardigrada</taxon>
        <taxon>Parachela</taxon>
        <taxon>Hypsibioidea</taxon>
        <taxon>Ramazzottiidae</taxon>
        <taxon>Ramazzottius</taxon>
    </lineage>
</organism>
<keyword evidence="6" id="KW-0520">NAD</keyword>
<evidence type="ECO:0000256" key="3">
    <source>
        <dbReference type="ARBA" id="ARBA00012991"/>
    </source>
</evidence>
<dbReference type="PROSITE" id="PS00895">
    <property type="entry name" value="3_HYDROXYISOBUT_DH"/>
    <property type="match status" value="1"/>
</dbReference>
<keyword evidence="5" id="KW-0560">Oxidoreductase</keyword>
<keyword evidence="10" id="KW-1185">Reference proteome</keyword>
<feature type="domain" description="6-phosphogluconate dehydrogenase NADP-binding" evidence="8">
    <location>
        <begin position="41"/>
        <end position="202"/>
    </location>
</feature>
<comment type="similarity">
    <text evidence="2">Belongs to the HIBADH-related family. 3-hydroxyisobutyrate dehydrogenase subfamily.</text>
</comment>
<comment type="caution">
    <text evidence="9">The sequence shown here is derived from an EMBL/GenBank/DDBJ whole genome shotgun (WGS) entry which is preliminary data.</text>
</comment>
<sequence>MPTGSPLLLRKMQLLTTIRYGWTRRCCPGIRMASSQSSSNRVGFIGLGNMGSHMARNLLKKGQSVMIYDVYPEAMAALEGQGAVAARSLTEIADSCSKIITMLPSSPHCTQVYTGDGGLLKSDIKEGTLLIDCSTIDPATSKEISASAVKRGATFCDAPVSGGVMGARDAALTFMVGCDSPEDFDAIRTLLSLMGKNVVHCGSVGMGEAAKICNNMVTLLTFFLLYPVSSSIRRSFIFILTAADGYRNGGHSRNIQPGHTVRNYPMEVARNQNLNI</sequence>
<evidence type="ECO:0000256" key="1">
    <source>
        <dbReference type="ARBA" id="ARBA00005109"/>
    </source>
</evidence>
<evidence type="ECO:0000256" key="6">
    <source>
        <dbReference type="ARBA" id="ARBA00023027"/>
    </source>
</evidence>
<dbReference type="FunFam" id="3.40.50.720:FF:000119">
    <property type="entry name" value="3-hydroxyisobutyrate dehydrogenase"/>
    <property type="match status" value="1"/>
</dbReference>
<evidence type="ECO:0000256" key="2">
    <source>
        <dbReference type="ARBA" id="ARBA00006013"/>
    </source>
</evidence>
<accession>A0A1D1W769</accession>
<dbReference type="AlphaFoldDB" id="A0A1D1W769"/>
<comment type="catalytic activity">
    <reaction evidence="7">
        <text>3-hydroxy-2-methylpropanoate + NAD(+) = 2-methyl-3-oxopropanoate + NADH + H(+)</text>
        <dbReference type="Rhea" id="RHEA:17681"/>
        <dbReference type="ChEBI" id="CHEBI:11805"/>
        <dbReference type="ChEBI" id="CHEBI:15378"/>
        <dbReference type="ChEBI" id="CHEBI:57540"/>
        <dbReference type="ChEBI" id="CHEBI:57700"/>
        <dbReference type="ChEBI" id="CHEBI:57945"/>
        <dbReference type="EC" id="1.1.1.31"/>
    </reaction>
</comment>
<protein>
    <recommendedName>
        <fullName evidence="3">3-hydroxyisobutyrate dehydrogenase</fullName>
        <ecNumber evidence="3">1.1.1.31</ecNumber>
    </recommendedName>
</protein>
<comment type="pathway">
    <text evidence="1">Amino-acid degradation; L-valine degradation.</text>
</comment>
<dbReference type="Gene3D" id="3.40.50.720">
    <property type="entry name" value="NAD(P)-binding Rossmann-like Domain"/>
    <property type="match status" value="1"/>
</dbReference>
<dbReference type="SUPFAM" id="SSF51735">
    <property type="entry name" value="NAD(P)-binding Rossmann-fold domains"/>
    <property type="match status" value="1"/>
</dbReference>
<gene>
    <name evidence="9" type="primary">RvY_18814</name>
    <name evidence="9" type="synonym">RvY_18814.2</name>
    <name evidence="9" type="ORF">RvY_18814-2</name>
</gene>
<dbReference type="STRING" id="947166.A0A1D1W769"/>
<evidence type="ECO:0000256" key="4">
    <source>
        <dbReference type="ARBA" id="ARBA00022456"/>
    </source>
</evidence>
<dbReference type="Proteomes" id="UP000186922">
    <property type="component" value="Unassembled WGS sequence"/>
</dbReference>
<dbReference type="EMBL" id="BDGG01000021">
    <property type="protein sequence ID" value="GAV09242.1"/>
    <property type="molecule type" value="Genomic_DNA"/>
</dbReference>
<evidence type="ECO:0000256" key="5">
    <source>
        <dbReference type="ARBA" id="ARBA00023002"/>
    </source>
</evidence>
<dbReference type="GO" id="GO:0005739">
    <property type="term" value="C:mitochondrion"/>
    <property type="evidence" value="ECO:0007669"/>
    <property type="project" value="TreeGrafter"/>
</dbReference>
<keyword evidence="4" id="KW-0101">Branched-chain amino acid catabolism</keyword>
<dbReference type="GO" id="GO:0050661">
    <property type="term" value="F:NADP binding"/>
    <property type="evidence" value="ECO:0007669"/>
    <property type="project" value="InterPro"/>
</dbReference>
<evidence type="ECO:0000313" key="10">
    <source>
        <dbReference type="Proteomes" id="UP000186922"/>
    </source>
</evidence>
<dbReference type="Pfam" id="PF03446">
    <property type="entry name" value="NAD_binding_2"/>
    <property type="match status" value="1"/>
</dbReference>
<evidence type="ECO:0000259" key="8">
    <source>
        <dbReference type="Pfam" id="PF03446"/>
    </source>
</evidence>